<evidence type="ECO:0000256" key="4">
    <source>
        <dbReference type="ARBA" id="ARBA00022679"/>
    </source>
</evidence>
<dbReference type="InterPro" id="IPR001173">
    <property type="entry name" value="Glyco_trans_2-like"/>
</dbReference>
<dbReference type="Pfam" id="PF04464">
    <property type="entry name" value="Glyphos_transf"/>
    <property type="match status" value="1"/>
</dbReference>
<keyword evidence="3" id="KW-1003">Cell membrane</keyword>
<dbReference type="OrthoDB" id="9811865at2"/>
<accession>A0A1G8ZGM5</accession>
<reference evidence="8 9" key="1">
    <citation type="submission" date="2016-10" db="EMBL/GenBank/DDBJ databases">
        <authorList>
            <person name="de Groot N.N."/>
        </authorList>
    </citation>
    <scope>NUCLEOTIDE SEQUENCE [LARGE SCALE GENOMIC DNA]</scope>
    <source>
        <strain evidence="8 9">CGMCC 1.6502</strain>
    </source>
</reference>
<protein>
    <submittedName>
        <fullName evidence="8">CDP-glycerol glycerophosphotransferase</fullName>
    </submittedName>
</protein>
<dbReference type="Proteomes" id="UP000198694">
    <property type="component" value="Unassembled WGS sequence"/>
</dbReference>
<evidence type="ECO:0000256" key="1">
    <source>
        <dbReference type="ARBA" id="ARBA00004202"/>
    </source>
</evidence>
<dbReference type="Gene3D" id="3.90.550.10">
    <property type="entry name" value="Spore Coat Polysaccharide Biosynthesis Protein SpsA, Chain A"/>
    <property type="match status" value="1"/>
</dbReference>
<evidence type="ECO:0000256" key="2">
    <source>
        <dbReference type="ARBA" id="ARBA00010488"/>
    </source>
</evidence>
<dbReference type="GO" id="GO:0019350">
    <property type="term" value="P:teichoic acid biosynthetic process"/>
    <property type="evidence" value="ECO:0007669"/>
    <property type="project" value="UniProtKB-KW"/>
</dbReference>
<evidence type="ECO:0000256" key="6">
    <source>
        <dbReference type="ARBA" id="ARBA00023136"/>
    </source>
</evidence>
<dbReference type="InterPro" id="IPR029044">
    <property type="entry name" value="Nucleotide-diphossugar_trans"/>
</dbReference>
<dbReference type="GO" id="GO:0047355">
    <property type="term" value="F:CDP-glycerol glycerophosphotransferase activity"/>
    <property type="evidence" value="ECO:0007669"/>
    <property type="project" value="InterPro"/>
</dbReference>
<keyword evidence="6" id="KW-0472">Membrane</keyword>
<dbReference type="InterPro" id="IPR051612">
    <property type="entry name" value="Teichoic_Acid_Biosynth"/>
</dbReference>
<dbReference type="SUPFAM" id="SSF53448">
    <property type="entry name" value="Nucleotide-diphospho-sugar transferases"/>
    <property type="match status" value="1"/>
</dbReference>
<feature type="domain" description="Glycosyltransferase 2-like" evidence="7">
    <location>
        <begin position="5"/>
        <end position="111"/>
    </location>
</feature>
<dbReference type="SUPFAM" id="SSF53756">
    <property type="entry name" value="UDP-Glycosyltransferase/glycogen phosphorylase"/>
    <property type="match status" value="1"/>
</dbReference>
<dbReference type="RefSeq" id="WP_093213566.1">
    <property type="nucleotide sequence ID" value="NZ_FNFL01000003.1"/>
</dbReference>
<dbReference type="InterPro" id="IPR007554">
    <property type="entry name" value="Glycerophosphate_synth"/>
</dbReference>
<dbReference type="InterPro" id="IPR043149">
    <property type="entry name" value="TagF_N"/>
</dbReference>
<evidence type="ECO:0000256" key="3">
    <source>
        <dbReference type="ARBA" id="ARBA00022475"/>
    </source>
</evidence>
<dbReference type="CDD" id="cd00761">
    <property type="entry name" value="Glyco_tranf_GTA_type"/>
    <property type="match status" value="1"/>
</dbReference>
<dbReference type="PANTHER" id="PTHR37316:SF3">
    <property type="entry name" value="TEICHOIC ACID GLYCEROL-PHOSPHATE TRANSFERASE"/>
    <property type="match status" value="1"/>
</dbReference>
<name>A0A1G8ZGM5_9BACI</name>
<evidence type="ECO:0000313" key="9">
    <source>
        <dbReference type="Proteomes" id="UP000198694"/>
    </source>
</evidence>
<dbReference type="PANTHER" id="PTHR37316">
    <property type="entry name" value="TEICHOIC ACID GLYCEROL-PHOSPHATE PRIMASE"/>
    <property type="match status" value="1"/>
</dbReference>
<dbReference type="GO" id="GO:0005886">
    <property type="term" value="C:plasma membrane"/>
    <property type="evidence" value="ECO:0007669"/>
    <property type="project" value="UniProtKB-SubCell"/>
</dbReference>
<dbReference type="EMBL" id="FNFL01000003">
    <property type="protein sequence ID" value="SDK14211.1"/>
    <property type="molecule type" value="Genomic_DNA"/>
</dbReference>
<comment type="similarity">
    <text evidence="2">Belongs to the CDP-glycerol glycerophosphotransferase family.</text>
</comment>
<evidence type="ECO:0000256" key="5">
    <source>
        <dbReference type="ARBA" id="ARBA00022944"/>
    </source>
</evidence>
<dbReference type="InterPro" id="IPR043148">
    <property type="entry name" value="TagF_C"/>
</dbReference>
<sequence>MNKISIIIPIYNTTDFLNDCIESVLSQTYQNIEVLMIDDNSNEECRKRIKEITELDSRLKSFHFSERKGVGFSRNFGVEESSGDYVYFLDSDDFIAKDAIELLIRNINGYKLATGKQKRWLSKKESIIEETDRKFNEESLSNNEEESILYKKKKVKLFKNRSILHRLISKEFIKEQNLRFSEEVKHHSDLEFIVPALNNLEEGILLVKDSIYYKRVRNDPFNNPSLNQLDSIDKIGDFLYIYSNLRKKLSFNNKGAKYLDNLYLNYYRKQITIFFRKESNIDSVFELLRETANLVDTDVLKNKKFILRREIKTLRKGNKKQFKSQVNSHNKLRQIKNMLRSKNKFYIGLYRLIFTNMPIKDKTVVLESFLGKNYSDNPKYLYEYMIKNMPDYNYVWILNDVGSNSIPGNPIIVRRQSLRYYYYLARAKYWISNSRMPNYLNKRNETVYLQTWHGTPLKKLAIDMDEVNMPGTNTVKYKRNFVREAKKWDYLISPNSYSSIIFRRAFQFQQEMLELGYPRNDLLSAPNKQELGRGLKKKLDIPIDKKVILYAPTWRDNEFFERGKYKFSLNLDLAQMRESLGNDYIILLRMHYLIANELDISNFEGFAYDFSKYEDITHLYLVSDILITDYSSVFFDYANLRRPILFYTYDLDLYRNTLRGFYFDIENEAPGPLLKSTEQVLDAILNIDSLKKEYSKRYDAFFDKYCRWDDGKAAEKVVKHVFKSK</sequence>
<dbReference type="Pfam" id="PF00535">
    <property type="entry name" value="Glycos_transf_2"/>
    <property type="match status" value="1"/>
</dbReference>
<comment type="subcellular location">
    <subcellularLocation>
        <location evidence="1">Cell membrane</location>
        <topology evidence="1">Peripheral membrane protein</topology>
    </subcellularLocation>
</comment>
<evidence type="ECO:0000259" key="7">
    <source>
        <dbReference type="Pfam" id="PF00535"/>
    </source>
</evidence>
<gene>
    <name evidence="8" type="ORF">SAMN05216243_2001</name>
</gene>
<keyword evidence="4 8" id="KW-0808">Transferase</keyword>
<dbReference type="STRING" id="407036.SAMN05216243_2001"/>
<dbReference type="AlphaFoldDB" id="A0A1G8ZGM5"/>
<evidence type="ECO:0000313" key="8">
    <source>
        <dbReference type="EMBL" id="SDK14211.1"/>
    </source>
</evidence>
<organism evidence="8 9">
    <name type="scientific">Sediminibacillus albus</name>
    <dbReference type="NCBI Taxonomy" id="407036"/>
    <lineage>
        <taxon>Bacteria</taxon>
        <taxon>Bacillati</taxon>
        <taxon>Bacillota</taxon>
        <taxon>Bacilli</taxon>
        <taxon>Bacillales</taxon>
        <taxon>Bacillaceae</taxon>
        <taxon>Sediminibacillus</taxon>
    </lineage>
</organism>
<dbReference type="Gene3D" id="3.40.50.12580">
    <property type="match status" value="1"/>
</dbReference>
<proteinExistence type="inferred from homology"/>
<keyword evidence="9" id="KW-1185">Reference proteome</keyword>
<dbReference type="Gene3D" id="3.40.50.11820">
    <property type="match status" value="1"/>
</dbReference>
<keyword evidence="5" id="KW-0777">Teichoic acid biosynthesis</keyword>